<accession>A0A0C3N7D1</accession>
<dbReference type="AlphaFoldDB" id="A0A0C3N7D1"/>
<evidence type="ECO:0000256" key="1">
    <source>
        <dbReference type="SAM" id="MobiDB-lite"/>
    </source>
</evidence>
<keyword evidence="3" id="KW-1185">Reference proteome</keyword>
<evidence type="ECO:0000313" key="3">
    <source>
        <dbReference type="Proteomes" id="UP000054217"/>
    </source>
</evidence>
<gene>
    <name evidence="2" type="ORF">M404DRAFT_1006459</name>
</gene>
<proteinExistence type="predicted"/>
<name>A0A0C3N7D1_PISTI</name>
<dbReference type="InParanoid" id="A0A0C3N7D1"/>
<dbReference type="EMBL" id="KN832037">
    <property type="protein sequence ID" value="KIN96959.1"/>
    <property type="molecule type" value="Genomic_DNA"/>
</dbReference>
<sequence>MAHSQRRGDKISAHRLSGPHIIHGLLYLSSKRGPFHGRQRPGTTDQGTLRQGLQNESVNTSKHKIATDSLQMIDN</sequence>
<feature type="compositionally biased region" description="Polar residues" evidence="1">
    <location>
        <begin position="41"/>
        <end position="60"/>
    </location>
</feature>
<dbReference type="Proteomes" id="UP000054217">
    <property type="component" value="Unassembled WGS sequence"/>
</dbReference>
<organism evidence="2 3">
    <name type="scientific">Pisolithus tinctorius Marx 270</name>
    <dbReference type="NCBI Taxonomy" id="870435"/>
    <lineage>
        <taxon>Eukaryota</taxon>
        <taxon>Fungi</taxon>
        <taxon>Dikarya</taxon>
        <taxon>Basidiomycota</taxon>
        <taxon>Agaricomycotina</taxon>
        <taxon>Agaricomycetes</taxon>
        <taxon>Agaricomycetidae</taxon>
        <taxon>Boletales</taxon>
        <taxon>Sclerodermatineae</taxon>
        <taxon>Pisolithaceae</taxon>
        <taxon>Pisolithus</taxon>
    </lineage>
</organism>
<reference evidence="2 3" key="1">
    <citation type="submission" date="2014-04" db="EMBL/GenBank/DDBJ databases">
        <authorList>
            <consortium name="DOE Joint Genome Institute"/>
            <person name="Kuo A."/>
            <person name="Kohler A."/>
            <person name="Costa M.D."/>
            <person name="Nagy L.G."/>
            <person name="Floudas D."/>
            <person name="Copeland A."/>
            <person name="Barry K.W."/>
            <person name="Cichocki N."/>
            <person name="Veneault-Fourrey C."/>
            <person name="LaButti K."/>
            <person name="Lindquist E.A."/>
            <person name="Lipzen A."/>
            <person name="Lundell T."/>
            <person name="Morin E."/>
            <person name="Murat C."/>
            <person name="Sun H."/>
            <person name="Tunlid A."/>
            <person name="Henrissat B."/>
            <person name="Grigoriev I.V."/>
            <person name="Hibbett D.S."/>
            <person name="Martin F."/>
            <person name="Nordberg H.P."/>
            <person name="Cantor M.N."/>
            <person name="Hua S.X."/>
        </authorList>
    </citation>
    <scope>NUCLEOTIDE SEQUENCE [LARGE SCALE GENOMIC DNA]</scope>
    <source>
        <strain evidence="2 3">Marx 270</strain>
    </source>
</reference>
<evidence type="ECO:0000313" key="2">
    <source>
        <dbReference type="EMBL" id="KIN96959.1"/>
    </source>
</evidence>
<protein>
    <submittedName>
        <fullName evidence="2">Uncharacterized protein</fullName>
    </submittedName>
</protein>
<reference evidence="3" key="2">
    <citation type="submission" date="2015-01" db="EMBL/GenBank/DDBJ databases">
        <title>Evolutionary Origins and Diversification of the Mycorrhizal Mutualists.</title>
        <authorList>
            <consortium name="DOE Joint Genome Institute"/>
            <consortium name="Mycorrhizal Genomics Consortium"/>
            <person name="Kohler A."/>
            <person name="Kuo A."/>
            <person name="Nagy L.G."/>
            <person name="Floudas D."/>
            <person name="Copeland A."/>
            <person name="Barry K.W."/>
            <person name="Cichocki N."/>
            <person name="Veneault-Fourrey C."/>
            <person name="LaButti K."/>
            <person name="Lindquist E.A."/>
            <person name="Lipzen A."/>
            <person name="Lundell T."/>
            <person name="Morin E."/>
            <person name="Murat C."/>
            <person name="Riley R."/>
            <person name="Ohm R."/>
            <person name="Sun H."/>
            <person name="Tunlid A."/>
            <person name="Henrissat B."/>
            <person name="Grigoriev I.V."/>
            <person name="Hibbett D.S."/>
            <person name="Martin F."/>
        </authorList>
    </citation>
    <scope>NUCLEOTIDE SEQUENCE [LARGE SCALE GENOMIC DNA]</scope>
    <source>
        <strain evidence="3">Marx 270</strain>
    </source>
</reference>
<feature type="region of interest" description="Disordered" evidence="1">
    <location>
        <begin position="32"/>
        <end position="75"/>
    </location>
</feature>
<dbReference type="HOGENOM" id="CLU_2672103_0_0_1"/>